<dbReference type="InterPro" id="IPR016053">
    <property type="entry name" value="Haem_Oase-like"/>
</dbReference>
<reference evidence="2" key="1">
    <citation type="submission" date="2019-10" db="EMBL/GenBank/DDBJ databases">
        <title>Complete Genome Sequence of Bradyrhizobium betae type strain PL7HG1T.</title>
        <authorList>
            <person name="Bromfield E.S.P."/>
            <person name="Cloutier S."/>
        </authorList>
    </citation>
    <scope>NUCLEOTIDE SEQUENCE [LARGE SCALE GENOMIC DNA]</scope>
    <source>
        <strain evidence="2">PL7HG1</strain>
    </source>
</reference>
<dbReference type="CDD" id="cd19166">
    <property type="entry name" value="HemeO-bac"/>
    <property type="match status" value="1"/>
</dbReference>
<dbReference type="Gene3D" id="1.20.910.10">
    <property type="entry name" value="Heme oxygenase-like"/>
    <property type="match status" value="1"/>
</dbReference>
<dbReference type="InterPro" id="IPR016084">
    <property type="entry name" value="Haem_Oase-like_multi-hlx"/>
</dbReference>
<dbReference type="KEGG" id="bbet:F8237_07355"/>
<dbReference type="AlphaFoldDB" id="A0A5P6P1S5"/>
<evidence type="ECO:0000313" key="1">
    <source>
        <dbReference type="EMBL" id="QFI72221.1"/>
    </source>
</evidence>
<dbReference type="SUPFAM" id="SSF48613">
    <property type="entry name" value="Heme oxygenase-like"/>
    <property type="match status" value="1"/>
</dbReference>
<dbReference type="RefSeq" id="WP_151643285.1">
    <property type="nucleotide sequence ID" value="NZ_CP044543.1"/>
</dbReference>
<organism evidence="1 2">
    <name type="scientific">Bradyrhizobium betae</name>
    <dbReference type="NCBI Taxonomy" id="244734"/>
    <lineage>
        <taxon>Bacteria</taxon>
        <taxon>Pseudomonadati</taxon>
        <taxon>Pseudomonadota</taxon>
        <taxon>Alphaproteobacteria</taxon>
        <taxon>Hyphomicrobiales</taxon>
        <taxon>Nitrobacteraceae</taxon>
        <taxon>Bradyrhizobium</taxon>
    </lineage>
</organism>
<evidence type="ECO:0000313" key="2">
    <source>
        <dbReference type="Proteomes" id="UP000325641"/>
    </source>
</evidence>
<dbReference type="GO" id="GO:0006788">
    <property type="term" value="P:heme oxidation"/>
    <property type="evidence" value="ECO:0007669"/>
    <property type="project" value="InterPro"/>
</dbReference>
<proteinExistence type="predicted"/>
<dbReference type="EMBL" id="CP044543">
    <property type="protein sequence ID" value="QFI72221.1"/>
    <property type="molecule type" value="Genomic_DNA"/>
</dbReference>
<name>A0A5P6P1S5_9BRAD</name>
<sequence length="194" mass="20564">MLAGASDVSTHVGRSFSGLRERLRDATAAEHRDLDAQLTSFDLTTMSGYRRFLQASAGALLPLEAALVRAGVARMFPDWPVRSRSAAIAADLARLGSAAQSTVPVQPLTRSGVFGTMYVLEGSRLGAKFLLRTVADAADPRIGEATTYLAHGAGQRLWQSFLATLASEQACDEDEAIESACAAFAAFEQAADRA</sequence>
<dbReference type="OrthoDB" id="9149607at2"/>
<accession>A0A5P6P1S5</accession>
<dbReference type="Proteomes" id="UP000325641">
    <property type="component" value="Chromosome"/>
</dbReference>
<dbReference type="Pfam" id="PF01126">
    <property type="entry name" value="Heme_oxygenase"/>
    <property type="match status" value="1"/>
</dbReference>
<dbReference type="GO" id="GO:0004392">
    <property type="term" value="F:heme oxygenase (decyclizing) activity"/>
    <property type="evidence" value="ECO:0007669"/>
    <property type="project" value="InterPro"/>
</dbReference>
<protein>
    <submittedName>
        <fullName evidence="1">Biliverdin-producing heme oxygenase</fullName>
    </submittedName>
</protein>
<gene>
    <name evidence="1" type="ORF">F8237_07355</name>
</gene>